<feature type="compositionally biased region" description="Polar residues" evidence="2">
    <location>
        <begin position="610"/>
        <end position="621"/>
    </location>
</feature>
<feature type="non-terminal residue" evidence="3">
    <location>
        <position position="996"/>
    </location>
</feature>
<feature type="coiled-coil region" evidence="1">
    <location>
        <begin position="367"/>
        <end position="429"/>
    </location>
</feature>
<dbReference type="EMBL" id="QNUK01000030">
    <property type="protein sequence ID" value="KAF5906626.1"/>
    <property type="molecule type" value="Genomic_DNA"/>
</dbReference>
<keyword evidence="1" id="KW-0175">Coiled coil</keyword>
<dbReference type="Pfam" id="PF15921">
    <property type="entry name" value="CCDC158"/>
    <property type="match status" value="3"/>
</dbReference>
<evidence type="ECO:0000313" key="3">
    <source>
        <dbReference type="EMBL" id="KAF5906626.1"/>
    </source>
</evidence>
<accession>A0A8J4TYQ3</accession>
<sequence length="996" mass="115009">MQLKHSISLAKLSEELERRTKETQKLQEEVEQATRLTLERIGCTFSNVEISGNHIFSVDHKAGTSPEFGVCNQHSCIHSFNYDVDVNRKSYPNFQDRDDFKHAQEDSQQVPELLKQLREAYELHELQKFNFHQSVIKLKNKLQESETEKDTLTNLRLKESQEHAKLMEQLQAAQMELHLLKQTEAQKLMEAEDRVKTLSKRAETMAQVLRDIFTRLSDYEKRSGKSICVRYDRPSSPSQLSLGDAVEKTLQDLENNNCGLQEKLQMVERQLKDLKEQGQGKSQSLLKEYRERMEQLSNHEQKVAMLTGKLNSSQTNAEALQHQVEVLQQQIQSQTSLHQSALSDMESAISILRSDLLEKQKSYMTKVSVLEESLAQAKSQAEQIQRERDLSLQQAEEQDTQLCRLTTELRQTAEELSLERQQRLELEQALTEQCQRHMDMREQSSGEAWRLQSPLDERDAAKLVKQQKLQQGQAQLEKAHTQVQALQSEVELLRIKLESEKKSDGLLMRPLVALQQERKNLTKELQQLQLDNQQLRSALLEAELRLSALEQKTQQQAALSERTSSLHQLTLEKHQMTAELESQRKKLDHLKEEQEALREEHSRKIEELQRQNSKLKAQRNNIRNDLEQAKSTLKALDGADEHGLKVALGIQKEITAKREQVDLLQSRIQIMEETREKLAQEKNYQVMKNNRQAQELLFERERRKRLETELEAYHTKESLLKSEIQRLDETLHKMSDSFAECQEYIQKQQQEIMRLKLQHTLELKEGQKLQSTNVRISKQEQELQATNNIQKSPITSPALRIQVPFQAHSASQVELNISGQKCSPVLELRSLVKELRSVIDVEQGPNTRYEVTENTAGDSMKTGPCASYSERDPARVSNLNKQDVNSAFSANTLGRRSPVHSLLTSDLPADIQSGLRTQSPTHTVQISVIKQAEKTGQTYNKQQSKSKCLQNKAGDQKKNQEMSSMIKSQEKMKRRIKEKKTVVKDKLSDQTEDRRK</sequence>
<feature type="coiled-coil region" evidence="1">
    <location>
        <begin position="135"/>
        <end position="208"/>
    </location>
</feature>
<feature type="region of interest" description="Disordered" evidence="2">
    <location>
        <begin position="936"/>
        <end position="996"/>
    </location>
</feature>
<feature type="region of interest" description="Disordered" evidence="2">
    <location>
        <begin position="591"/>
        <end position="621"/>
    </location>
</feature>
<evidence type="ECO:0000256" key="2">
    <source>
        <dbReference type="SAM" id="MobiDB-lite"/>
    </source>
</evidence>
<name>A0A8J4TYQ3_CLAMG</name>
<dbReference type="InterPro" id="IPR031809">
    <property type="entry name" value="CCDC158"/>
</dbReference>
<dbReference type="Proteomes" id="UP000727407">
    <property type="component" value="Unassembled WGS sequence"/>
</dbReference>
<feature type="compositionally biased region" description="Polar residues" evidence="2">
    <location>
        <begin position="936"/>
        <end position="949"/>
    </location>
</feature>
<dbReference type="PANTHER" id="PTHR47615:SF1">
    <property type="entry name" value="COILED-COIL DOMAIN-CONTAINING PROTEIN 158"/>
    <property type="match status" value="1"/>
</dbReference>
<protein>
    <submittedName>
        <fullName evidence="3">Coiled-coil domain-containing protein</fullName>
    </submittedName>
</protein>
<reference evidence="3" key="1">
    <citation type="submission" date="2020-07" db="EMBL/GenBank/DDBJ databases">
        <title>Clarias magur genome sequencing, assembly and annotation.</title>
        <authorList>
            <person name="Kushwaha B."/>
            <person name="Kumar R."/>
            <person name="Das P."/>
            <person name="Joshi C.G."/>
            <person name="Kumar D."/>
            <person name="Nagpure N.S."/>
            <person name="Pandey M."/>
            <person name="Agarwal S."/>
            <person name="Srivastava S."/>
            <person name="Singh M."/>
            <person name="Sahoo L."/>
            <person name="Jayasankar P."/>
            <person name="Meher P.K."/>
            <person name="Koringa P.G."/>
            <person name="Iquebal M.A."/>
            <person name="Das S.P."/>
            <person name="Bit A."/>
            <person name="Patnaik S."/>
            <person name="Patel N."/>
            <person name="Shah T.M."/>
            <person name="Hinsu A."/>
            <person name="Jena J.K."/>
        </authorList>
    </citation>
    <scope>NUCLEOTIDE SEQUENCE</scope>
    <source>
        <strain evidence="3">CIFAMagur01</strain>
        <tissue evidence="3">Testis</tissue>
    </source>
</reference>
<dbReference type="PANTHER" id="PTHR47615">
    <property type="entry name" value="COILED-COIL DOMAIN-CONTAINING PROTEIN 158"/>
    <property type="match status" value="1"/>
</dbReference>
<comment type="caution">
    <text evidence="3">The sequence shown here is derived from an EMBL/GenBank/DDBJ whole genome shotgun (WGS) entry which is preliminary data.</text>
</comment>
<evidence type="ECO:0000313" key="4">
    <source>
        <dbReference type="Proteomes" id="UP000727407"/>
    </source>
</evidence>
<evidence type="ECO:0000256" key="1">
    <source>
        <dbReference type="SAM" id="Coils"/>
    </source>
</evidence>
<dbReference type="AlphaFoldDB" id="A0A8J4TYQ3"/>
<organism evidence="3 4">
    <name type="scientific">Clarias magur</name>
    <name type="common">Asian catfish</name>
    <name type="synonym">Macropteronotus magur</name>
    <dbReference type="NCBI Taxonomy" id="1594786"/>
    <lineage>
        <taxon>Eukaryota</taxon>
        <taxon>Metazoa</taxon>
        <taxon>Chordata</taxon>
        <taxon>Craniata</taxon>
        <taxon>Vertebrata</taxon>
        <taxon>Euteleostomi</taxon>
        <taxon>Actinopterygii</taxon>
        <taxon>Neopterygii</taxon>
        <taxon>Teleostei</taxon>
        <taxon>Ostariophysi</taxon>
        <taxon>Siluriformes</taxon>
        <taxon>Clariidae</taxon>
        <taxon>Clarias</taxon>
    </lineage>
</organism>
<keyword evidence="4" id="KW-1185">Reference proteome</keyword>
<dbReference type="OrthoDB" id="10072099at2759"/>
<feature type="compositionally biased region" description="Basic and acidic residues" evidence="2">
    <location>
        <begin position="979"/>
        <end position="996"/>
    </location>
</feature>
<proteinExistence type="predicted"/>
<feature type="coiled-coil region" evidence="1">
    <location>
        <begin position="310"/>
        <end position="337"/>
    </location>
</feature>
<gene>
    <name evidence="3" type="ORF">DAT39_003613</name>
</gene>
<feature type="coiled-coil region" evidence="1">
    <location>
        <begin position="9"/>
        <end position="36"/>
    </location>
</feature>
<feature type="coiled-coil region" evidence="1">
    <location>
        <begin position="738"/>
        <end position="789"/>
    </location>
</feature>
<feature type="compositionally biased region" description="Basic and acidic residues" evidence="2">
    <location>
        <begin position="591"/>
        <end position="609"/>
    </location>
</feature>